<comment type="similarity">
    <text evidence="1">Belongs to the universal stress protein A family.</text>
</comment>
<dbReference type="EMBL" id="JAHQXF010000003">
    <property type="protein sequence ID" value="MBV0926105.1"/>
    <property type="molecule type" value="Genomic_DNA"/>
</dbReference>
<dbReference type="Proteomes" id="UP000766550">
    <property type="component" value="Unassembled WGS sequence"/>
</dbReference>
<evidence type="ECO:0000313" key="4">
    <source>
        <dbReference type="EMBL" id="MBV0926105.1"/>
    </source>
</evidence>
<evidence type="ECO:0000256" key="2">
    <source>
        <dbReference type="SAM" id="MobiDB-lite"/>
    </source>
</evidence>
<comment type="caution">
    <text evidence="4">The sequence shown here is derived from an EMBL/GenBank/DDBJ whole genome shotgun (WGS) entry which is preliminary data.</text>
</comment>
<proteinExistence type="inferred from homology"/>
<feature type="region of interest" description="Disordered" evidence="2">
    <location>
        <begin position="54"/>
        <end position="73"/>
    </location>
</feature>
<keyword evidence="5" id="KW-1185">Reference proteome</keyword>
<protein>
    <submittedName>
        <fullName evidence="4">Universal stress protein</fullName>
    </submittedName>
</protein>
<organism evidence="4 5">
    <name type="scientific">Haloarcula limicola</name>
    <dbReference type="NCBI Taxonomy" id="1429915"/>
    <lineage>
        <taxon>Archaea</taxon>
        <taxon>Methanobacteriati</taxon>
        <taxon>Methanobacteriota</taxon>
        <taxon>Stenosarchaea group</taxon>
        <taxon>Halobacteria</taxon>
        <taxon>Halobacteriales</taxon>
        <taxon>Haloarculaceae</taxon>
        <taxon>Haloarcula</taxon>
    </lineage>
</organism>
<accession>A0A8J7Y7P5</accession>
<dbReference type="OrthoDB" id="271068at2157"/>
<gene>
    <name evidence="4" type="ORF">KTS45_18015</name>
</gene>
<dbReference type="Gene3D" id="3.40.50.620">
    <property type="entry name" value="HUPs"/>
    <property type="match status" value="1"/>
</dbReference>
<feature type="domain" description="UspA" evidence="3">
    <location>
        <begin position="17"/>
        <end position="149"/>
    </location>
</feature>
<reference evidence="4 5" key="1">
    <citation type="submission" date="2021-06" db="EMBL/GenBank/DDBJ databases">
        <title>New haloarchaea isolates fom saline soil.</title>
        <authorList>
            <person name="Duran-Viseras A."/>
            <person name="Sanchez-Porro C.S."/>
            <person name="Ventosa A."/>
        </authorList>
    </citation>
    <scope>NUCLEOTIDE SEQUENCE [LARGE SCALE GENOMIC DNA]</scope>
    <source>
        <strain evidence="4 5">JCM 183640</strain>
    </source>
</reference>
<dbReference type="Pfam" id="PF00582">
    <property type="entry name" value="Usp"/>
    <property type="match status" value="1"/>
</dbReference>
<evidence type="ECO:0000313" key="5">
    <source>
        <dbReference type="Proteomes" id="UP000766550"/>
    </source>
</evidence>
<dbReference type="InterPro" id="IPR014729">
    <property type="entry name" value="Rossmann-like_a/b/a_fold"/>
</dbReference>
<dbReference type="CDD" id="cd00293">
    <property type="entry name" value="USP-like"/>
    <property type="match status" value="1"/>
</dbReference>
<dbReference type="InterPro" id="IPR006016">
    <property type="entry name" value="UspA"/>
</dbReference>
<dbReference type="RefSeq" id="WP_162318695.1">
    <property type="nucleotide sequence ID" value="NZ_JAHQXF010000003.1"/>
</dbReference>
<dbReference type="AlphaFoldDB" id="A0A8J7Y7P5"/>
<dbReference type="PANTHER" id="PTHR46268">
    <property type="entry name" value="STRESS RESPONSE PROTEIN NHAX"/>
    <property type="match status" value="1"/>
</dbReference>
<dbReference type="SUPFAM" id="SSF52402">
    <property type="entry name" value="Adenine nucleotide alpha hydrolases-like"/>
    <property type="match status" value="1"/>
</dbReference>
<dbReference type="PANTHER" id="PTHR46268:SF6">
    <property type="entry name" value="UNIVERSAL STRESS PROTEIN UP12"/>
    <property type="match status" value="1"/>
</dbReference>
<evidence type="ECO:0000259" key="3">
    <source>
        <dbReference type="Pfam" id="PF00582"/>
    </source>
</evidence>
<sequence length="151" mass="16343">MALERILLSVGPDDWDSLDGLVDAAADIAEPAGATVYVLYVFPRDEYDDLLDQMGVDQTSGGLSPDEVAERHDSVRVPADRFEDRGIDFEIRGVAGGQPSDQVVRKVDEFDADVVVVSGTKRSPAGKAMFGDHAQQVLLNAPVPVLYVKQE</sequence>
<evidence type="ECO:0000256" key="1">
    <source>
        <dbReference type="ARBA" id="ARBA00008791"/>
    </source>
</evidence>
<name>A0A8J7Y7P5_9EURY</name>